<dbReference type="GO" id="GO:0008270">
    <property type="term" value="F:zinc ion binding"/>
    <property type="evidence" value="ECO:0007669"/>
    <property type="project" value="UniProtKB-KW"/>
</dbReference>
<keyword evidence="8" id="KW-1185">Reference proteome</keyword>
<dbReference type="Pfam" id="PF03367">
    <property type="entry name" value="Zn_ribbon_ZPR1"/>
    <property type="match status" value="2"/>
</dbReference>
<feature type="domain" description="Zinc finger ZPR1-type" evidence="5">
    <location>
        <begin position="264"/>
        <end position="425"/>
    </location>
</feature>
<keyword evidence="4" id="KW-0862">Zinc</keyword>
<dbReference type="EMBL" id="AUWU02000001">
    <property type="protein sequence ID" value="KAH0577664.1"/>
    <property type="molecule type" value="Genomic_DNA"/>
</dbReference>
<evidence type="ECO:0000256" key="1">
    <source>
        <dbReference type="ARBA" id="ARBA00008354"/>
    </source>
</evidence>
<dbReference type="Pfam" id="PF22794">
    <property type="entry name" value="jr-ZPR1"/>
    <property type="match status" value="2"/>
</dbReference>
<dbReference type="PANTHER" id="PTHR10876:SF0">
    <property type="entry name" value="ZINC FINGER PROTEIN ZPR1"/>
    <property type="match status" value="1"/>
</dbReference>
<dbReference type="OrthoDB" id="308464at2759"/>
<dbReference type="InterPro" id="IPR056180">
    <property type="entry name" value="ZPR1_jr_dom"/>
</dbReference>
<reference evidence="7" key="2">
    <citation type="submission" date="2020-12" db="EMBL/GenBank/DDBJ databases">
        <title>New Spironucleus salmonicida genome in near-complete chromosomes.</title>
        <authorList>
            <person name="Xu F."/>
            <person name="Kurt Z."/>
            <person name="Jimenez-Gonzalez A."/>
            <person name="Astvaldsson A."/>
            <person name="Andersson J.O."/>
            <person name="Svard S.G."/>
        </authorList>
    </citation>
    <scope>NUCLEOTIDE SEQUENCE</scope>
    <source>
        <strain evidence="7">ATCC 50377</strain>
    </source>
</reference>
<comment type="similarity">
    <text evidence="1">Belongs to the ZPR1 family.</text>
</comment>
<dbReference type="VEuPathDB" id="GiardiaDB:SS50377_21018"/>
<keyword evidence="3 6" id="KW-0863">Zinc-finger</keyword>
<dbReference type="InterPro" id="IPR042452">
    <property type="entry name" value="ZPR1_Znf1/2"/>
</dbReference>
<protein>
    <submittedName>
        <fullName evidence="6">ZPR1 zinc-finger domain-containing protein</fullName>
    </submittedName>
</protein>
<dbReference type="GO" id="GO:0005634">
    <property type="term" value="C:nucleus"/>
    <property type="evidence" value="ECO:0007669"/>
    <property type="project" value="TreeGrafter"/>
</dbReference>
<feature type="domain" description="Zinc finger ZPR1-type" evidence="5">
    <location>
        <begin position="34"/>
        <end position="201"/>
    </location>
</feature>
<dbReference type="FunFam" id="2.60.120.1040:FF:000001">
    <property type="entry name" value="Zinc finger protein ZPR1"/>
    <property type="match status" value="1"/>
</dbReference>
<evidence type="ECO:0000259" key="5">
    <source>
        <dbReference type="SMART" id="SM00709"/>
    </source>
</evidence>
<dbReference type="Gene3D" id="2.60.120.1040">
    <property type="entry name" value="ZPR1, A/B domain"/>
    <property type="match status" value="2"/>
</dbReference>
<keyword evidence="2" id="KW-0479">Metal-binding</keyword>
<gene>
    <name evidence="6" type="ORF">SS50377_16729</name>
    <name evidence="7" type="ORF">SS50377_21018</name>
</gene>
<evidence type="ECO:0000256" key="3">
    <source>
        <dbReference type="ARBA" id="ARBA00022771"/>
    </source>
</evidence>
<evidence type="ECO:0000313" key="8">
    <source>
        <dbReference type="Proteomes" id="UP000018208"/>
    </source>
</evidence>
<dbReference type="InterPro" id="IPR042451">
    <property type="entry name" value="ZPR1_A/B_dom"/>
</dbReference>
<name>V6LGQ2_9EUKA</name>
<dbReference type="InterPro" id="IPR004457">
    <property type="entry name" value="Znf_ZPR1"/>
</dbReference>
<dbReference type="Proteomes" id="UP000018208">
    <property type="component" value="Unassembled WGS sequence"/>
</dbReference>
<evidence type="ECO:0000256" key="4">
    <source>
        <dbReference type="ARBA" id="ARBA00022833"/>
    </source>
</evidence>
<evidence type="ECO:0000313" key="7">
    <source>
        <dbReference type="EMBL" id="KAH0577664.1"/>
    </source>
</evidence>
<dbReference type="AlphaFoldDB" id="V6LGQ2"/>
<organism evidence="6">
    <name type="scientific">Spironucleus salmonicida</name>
    <dbReference type="NCBI Taxonomy" id="348837"/>
    <lineage>
        <taxon>Eukaryota</taxon>
        <taxon>Metamonada</taxon>
        <taxon>Diplomonadida</taxon>
        <taxon>Hexamitidae</taxon>
        <taxon>Hexamitinae</taxon>
        <taxon>Spironucleus</taxon>
    </lineage>
</organism>
<dbReference type="SMART" id="SM00709">
    <property type="entry name" value="Zpr1"/>
    <property type="match status" value="2"/>
</dbReference>
<evidence type="ECO:0000313" key="6">
    <source>
        <dbReference type="EMBL" id="EST43682.1"/>
    </source>
</evidence>
<dbReference type="NCBIfam" id="TIGR00310">
    <property type="entry name" value="ZPR1_znf"/>
    <property type="match status" value="1"/>
</dbReference>
<dbReference type="InterPro" id="IPR040141">
    <property type="entry name" value="ZPR1"/>
</dbReference>
<reference evidence="6 7" key="1">
    <citation type="journal article" date="2014" name="PLoS Genet.">
        <title>The Genome of Spironucleus salmonicida Highlights a Fish Pathogen Adapted to Fluctuating Environments.</title>
        <authorList>
            <person name="Xu F."/>
            <person name="Jerlstrom-Hultqvist J."/>
            <person name="Einarsson E."/>
            <person name="Astvaldsson A."/>
            <person name="Svard S.G."/>
            <person name="Andersson J.O."/>
        </authorList>
    </citation>
    <scope>NUCLEOTIDE SEQUENCE</scope>
    <source>
        <strain evidence="7">ATCC 50377</strain>
    </source>
</reference>
<sequence>MSDQESSSSSSSGSFGIPEGIQDLDFGRSHTTKSLCTSCGQQGITRLLFVDIPKFREIIVSSFKCKNCGLFGRDVQQASEIQDRSVEITLPVKCSKDLSRGIVKSSFCLTMIPELGFEIAARPMSGVYTTLEGLLKQVVDNLGLLQAERRQHDSVYAAQIDDFIERLNQLLAKTAIQEIPSQEPLFTIKFTDPSGNSHVEPFEDLPYTEKFIYRTNEQAKEIGLTKIQEKQIQQEAKSIKIDPIKLDDITILCDQNDVVAELPIDCPNCEKKIFNRSVIINIPYFKQCLLQAASCDDCSYRSVEISSAGAISPVGRRTTFKVTDATDLSRDVLKSDTCSIEIPELGLELQPGTLGGVYTTLEGLMTMLKDELTKHSMYWVGDAYRDPSQQNNFNELVYKLNDCVDGKMKFTIIIDDPLDGSFIKNIYAPDPDPEMQVVTYERTHEQNEEFGFNDIDVGED</sequence>
<dbReference type="Gene3D" id="2.20.25.420">
    <property type="entry name" value="ZPR1, zinc finger domain"/>
    <property type="match status" value="2"/>
</dbReference>
<evidence type="ECO:0000256" key="2">
    <source>
        <dbReference type="ARBA" id="ARBA00022723"/>
    </source>
</evidence>
<accession>V6LGQ2</accession>
<dbReference type="PANTHER" id="PTHR10876">
    <property type="entry name" value="ZINC FINGER PROTEIN ZPR1"/>
    <property type="match status" value="1"/>
</dbReference>
<proteinExistence type="inferred from homology"/>
<dbReference type="EMBL" id="KI546135">
    <property type="protein sequence ID" value="EST43682.1"/>
    <property type="molecule type" value="Genomic_DNA"/>
</dbReference>